<keyword evidence="3" id="KW-1185">Reference proteome</keyword>
<evidence type="ECO:0000313" key="3">
    <source>
        <dbReference type="Proteomes" id="UP000295668"/>
    </source>
</evidence>
<comment type="caution">
    <text evidence="2">The sequence shown here is derived from an EMBL/GenBank/DDBJ whole genome shotgun (WGS) entry which is preliminary data.</text>
</comment>
<accession>A0A4R5MJS8</accession>
<dbReference type="RefSeq" id="WP_133262752.1">
    <property type="nucleotide sequence ID" value="NZ_SJCY01000007.1"/>
</dbReference>
<evidence type="ECO:0000256" key="1">
    <source>
        <dbReference type="SAM" id="Phobius"/>
    </source>
</evidence>
<name>A0A4R5MJS8_9SPHI</name>
<sequence length="520" mass="59859">MRKIIILLVVLVFGIAGLTYFYFSRLNSENDKNDTALLVATNQASIIFTFQNDKSFYQITESQTLLQQLLGIDKMALLMNFKKAIVDNDLYNSFINDQPVYLSVLPDEKKDINFLFTAQIETHKKIENFKSKLKNPLTQANEIYDLKLSDSVEVYIGFKNNVVTASSSLQLVKNALKDPKRNDFADYIKANNQYKKTVLATTYLNFNEAPALLKIILAGNINGELNFLNKQNSYAVLNYNFSKEKILFNGNTDIKSADNYLKLFENISPQVISITNILPKNSANYVLYAFADYSNWHKKLKNWFVEKNENEKIEKNISNIQNQYRVNLNTIFPQYAKNQFILFQLSTGEKLGAISLSNGDKVKQLLLDISNNYNDDIKAFKTDGILYSYFGEPFKKFNKPFYTIVDNNLVVANNPSTLQSFLNDYKNSRFLIQSAEYLDALNQISTTANVSFYINLKNSDGIFRNAVQNSFYRNLSKEASLKSFDTFYYQMAADKNRFMTNMLLNKYVKPQIPDTLTNRL</sequence>
<evidence type="ECO:0000313" key="2">
    <source>
        <dbReference type="EMBL" id="TDG35861.1"/>
    </source>
</evidence>
<protein>
    <recommendedName>
        <fullName evidence="4">DUF3352 domain-containing protein</fullName>
    </recommendedName>
</protein>
<reference evidence="2 3" key="1">
    <citation type="submission" date="2019-02" db="EMBL/GenBank/DDBJ databases">
        <title>Pedobacter sp. nov., a novel speices isolated from soil of pinguins habitat in Antarcitica.</title>
        <authorList>
            <person name="He R.-H."/>
        </authorList>
    </citation>
    <scope>NUCLEOTIDE SEQUENCE [LARGE SCALE GENOMIC DNA]</scope>
    <source>
        <strain evidence="2 3">E01020</strain>
    </source>
</reference>
<proteinExistence type="predicted"/>
<keyword evidence="1" id="KW-0812">Transmembrane</keyword>
<evidence type="ECO:0008006" key="4">
    <source>
        <dbReference type="Google" id="ProtNLM"/>
    </source>
</evidence>
<gene>
    <name evidence="2" type="ORF">EZJ43_10925</name>
</gene>
<dbReference type="AlphaFoldDB" id="A0A4R5MJS8"/>
<keyword evidence="1" id="KW-0472">Membrane</keyword>
<dbReference type="Proteomes" id="UP000295668">
    <property type="component" value="Unassembled WGS sequence"/>
</dbReference>
<dbReference type="EMBL" id="SJCY01000007">
    <property type="protein sequence ID" value="TDG35861.1"/>
    <property type="molecule type" value="Genomic_DNA"/>
</dbReference>
<keyword evidence="1" id="KW-1133">Transmembrane helix</keyword>
<dbReference type="OrthoDB" id="1093345at2"/>
<organism evidence="2 3">
    <name type="scientific">Pedobacter changchengzhani</name>
    <dbReference type="NCBI Taxonomy" id="2529274"/>
    <lineage>
        <taxon>Bacteria</taxon>
        <taxon>Pseudomonadati</taxon>
        <taxon>Bacteroidota</taxon>
        <taxon>Sphingobacteriia</taxon>
        <taxon>Sphingobacteriales</taxon>
        <taxon>Sphingobacteriaceae</taxon>
        <taxon>Pedobacter</taxon>
    </lineage>
</organism>
<feature type="transmembrane region" description="Helical" evidence="1">
    <location>
        <begin position="5"/>
        <end position="23"/>
    </location>
</feature>